<sequence>MYDVNRKRLSMFCWLEILCITTILFSDDNCCIILYRVDAIIICVLHKKPSLSRQTGVAHCHQLCAYGRRLGNPSAYATTQLGVRARGHPPNYRHYYSQQRSPTSSTGLLSLPLRAVGRRGRTVKGPPRVVSTALVFVSPLLFLFLLLLLLIWSLPLLFVASIRYSDRHCDVFDVPCDRLAPSNDSASLHHFFGSVYYLIRSRQPRCARHRQKAGSMHCSWFGCYLPYPDKCLISSESCGFLLSSTCSRS</sequence>
<reference evidence="4" key="1">
    <citation type="submission" date="2016-11" db="UniProtKB">
        <authorList>
            <consortium name="WormBaseParasite"/>
        </authorList>
    </citation>
    <scope>IDENTIFICATION</scope>
</reference>
<dbReference type="WBParaSite" id="L893_g27164.t1">
    <property type="protein sequence ID" value="L893_g27164.t1"/>
    <property type="gene ID" value="L893_g27164"/>
</dbReference>
<proteinExistence type="predicted"/>
<feature type="chain" id="PRO_5009313596" evidence="2">
    <location>
        <begin position="27"/>
        <end position="249"/>
    </location>
</feature>
<keyword evidence="1" id="KW-0812">Transmembrane</keyword>
<name>A0A1I7ZJZ7_9BILA</name>
<feature type="transmembrane region" description="Helical" evidence="1">
    <location>
        <begin position="129"/>
        <end position="158"/>
    </location>
</feature>
<feature type="signal peptide" evidence="2">
    <location>
        <begin position="1"/>
        <end position="26"/>
    </location>
</feature>
<keyword evidence="1" id="KW-0472">Membrane</keyword>
<dbReference type="Proteomes" id="UP000095287">
    <property type="component" value="Unplaced"/>
</dbReference>
<evidence type="ECO:0000256" key="2">
    <source>
        <dbReference type="SAM" id="SignalP"/>
    </source>
</evidence>
<dbReference type="AlphaFoldDB" id="A0A1I7ZJZ7"/>
<keyword evidence="2" id="KW-0732">Signal</keyword>
<evidence type="ECO:0000313" key="4">
    <source>
        <dbReference type="WBParaSite" id="L893_g27164.t1"/>
    </source>
</evidence>
<keyword evidence="1" id="KW-1133">Transmembrane helix</keyword>
<organism evidence="3 4">
    <name type="scientific">Steinernema glaseri</name>
    <dbReference type="NCBI Taxonomy" id="37863"/>
    <lineage>
        <taxon>Eukaryota</taxon>
        <taxon>Metazoa</taxon>
        <taxon>Ecdysozoa</taxon>
        <taxon>Nematoda</taxon>
        <taxon>Chromadorea</taxon>
        <taxon>Rhabditida</taxon>
        <taxon>Tylenchina</taxon>
        <taxon>Panagrolaimomorpha</taxon>
        <taxon>Strongyloidoidea</taxon>
        <taxon>Steinernematidae</taxon>
        <taxon>Steinernema</taxon>
    </lineage>
</organism>
<evidence type="ECO:0000313" key="3">
    <source>
        <dbReference type="Proteomes" id="UP000095287"/>
    </source>
</evidence>
<protein>
    <submittedName>
        <fullName evidence="4">G_PROTEIN_RECEP_F1_2 domain-containing protein</fullName>
    </submittedName>
</protein>
<accession>A0A1I7ZJZ7</accession>
<keyword evidence="3" id="KW-1185">Reference proteome</keyword>
<evidence type="ECO:0000256" key="1">
    <source>
        <dbReference type="SAM" id="Phobius"/>
    </source>
</evidence>